<proteinExistence type="predicted"/>
<protein>
    <submittedName>
        <fullName evidence="1">Uncharacterized protein</fullName>
    </submittedName>
</protein>
<accession>A0A8J6F3Y9</accession>
<dbReference type="Proteomes" id="UP000770717">
    <property type="component" value="Unassembled WGS sequence"/>
</dbReference>
<sequence>MICQAACMLRLPVGNSSLTHVLELPPVLASHWATKLMGREKPGRGQPYHRKSTLHVDLGTEYESSCILFQINQYISFQIKCTTWRKQPTNHGFIDLVQRSLTSSSEVKCKWILSCRQYY</sequence>
<dbReference type="AlphaFoldDB" id="A0A8J6F3Y9"/>
<reference evidence="1" key="1">
    <citation type="thesis" date="2020" institute="ProQuest LLC" country="789 East Eisenhower Parkway, Ann Arbor, MI, USA">
        <title>Comparative Genomics and Chromosome Evolution.</title>
        <authorList>
            <person name="Mudd A.B."/>
        </authorList>
    </citation>
    <scope>NUCLEOTIDE SEQUENCE</scope>
    <source>
        <strain evidence="1">HN-11 Male</strain>
        <tissue evidence="1">Kidney and liver</tissue>
    </source>
</reference>
<organism evidence="1 2">
    <name type="scientific">Eleutherodactylus coqui</name>
    <name type="common">Puerto Rican coqui</name>
    <dbReference type="NCBI Taxonomy" id="57060"/>
    <lineage>
        <taxon>Eukaryota</taxon>
        <taxon>Metazoa</taxon>
        <taxon>Chordata</taxon>
        <taxon>Craniata</taxon>
        <taxon>Vertebrata</taxon>
        <taxon>Euteleostomi</taxon>
        <taxon>Amphibia</taxon>
        <taxon>Batrachia</taxon>
        <taxon>Anura</taxon>
        <taxon>Neobatrachia</taxon>
        <taxon>Hyloidea</taxon>
        <taxon>Eleutherodactylidae</taxon>
        <taxon>Eleutherodactylinae</taxon>
        <taxon>Eleutherodactylus</taxon>
        <taxon>Eleutherodactylus</taxon>
    </lineage>
</organism>
<keyword evidence="2" id="KW-1185">Reference proteome</keyword>
<comment type="caution">
    <text evidence="1">The sequence shown here is derived from an EMBL/GenBank/DDBJ whole genome shotgun (WGS) entry which is preliminary data.</text>
</comment>
<dbReference type="EMBL" id="WNTK01000006">
    <property type="protein sequence ID" value="KAG9481077.1"/>
    <property type="molecule type" value="Genomic_DNA"/>
</dbReference>
<evidence type="ECO:0000313" key="2">
    <source>
        <dbReference type="Proteomes" id="UP000770717"/>
    </source>
</evidence>
<name>A0A8J6F3Y9_ELECQ</name>
<gene>
    <name evidence="1" type="ORF">GDO78_010364</name>
</gene>
<evidence type="ECO:0000313" key="1">
    <source>
        <dbReference type="EMBL" id="KAG9481077.1"/>
    </source>
</evidence>